<accession>A0ABT3IKI5</accession>
<dbReference type="SUPFAM" id="SSF51206">
    <property type="entry name" value="cAMP-binding domain-like"/>
    <property type="match status" value="1"/>
</dbReference>
<proteinExistence type="predicted"/>
<dbReference type="Pfam" id="PF00027">
    <property type="entry name" value="cNMP_binding"/>
    <property type="match status" value="1"/>
</dbReference>
<evidence type="ECO:0000313" key="2">
    <source>
        <dbReference type="EMBL" id="MCW3484477.1"/>
    </source>
</evidence>
<sequence length="197" mass="22478">MDHFWSVTGHYYPLSASSRELINGLLQPKQLKKNAVYLREGNIPQCAAFVSSGLLAYFYTDDNGQRIIKKFFPEHTFIASMTALLTHTPGDFMITALEDTHLLEFRFQDFLALVATHHDIAMFYIRYLESNWVVAKESLEISLKQKSAGQRYYELLATCPDLAARVKQHHIAAYLGITPTQLSRIRAAEKNGIHQPM</sequence>
<evidence type="ECO:0000259" key="1">
    <source>
        <dbReference type="Pfam" id="PF00027"/>
    </source>
</evidence>
<gene>
    <name evidence="2" type="ORF">OL497_11270</name>
</gene>
<organism evidence="2 3">
    <name type="scientific">Chitinophaga nivalis</name>
    <dbReference type="NCBI Taxonomy" id="2991709"/>
    <lineage>
        <taxon>Bacteria</taxon>
        <taxon>Pseudomonadati</taxon>
        <taxon>Bacteroidota</taxon>
        <taxon>Chitinophagia</taxon>
        <taxon>Chitinophagales</taxon>
        <taxon>Chitinophagaceae</taxon>
        <taxon>Chitinophaga</taxon>
    </lineage>
</organism>
<feature type="domain" description="Cyclic nucleotide-binding" evidence="1">
    <location>
        <begin position="29"/>
        <end position="117"/>
    </location>
</feature>
<dbReference type="Proteomes" id="UP001207742">
    <property type="component" value="Unassembled WGS sequence"/>
</dbReference>
<dbReference type="InterPro" id="IPR000595">
    <property type="entry name" value="cNMP-bd_dom"/>
</dbReference>
<name>A0ABT3IKI5_9BACT</name>
<dbReference type="InterPro" id="IPR018490">
    <property type="entry name" value="cNMP-bd_dom_sf"/>
</dbReference>
<reference evidence="2 3" key="1">
    <citation type="submission" date="2022-10" db="EMBL/GenBank/DDBJ databases">
        <title>Chitinophaga nivalis PC15 sp. nov., isolated from Pyeongchang county, South Korea.</title>
        <authorList>
            <person name="Trinh H.N."/>
        </authorList>
    </citation>
    <scope>NUCLEOTIDE SEQUENCE [LARGE SCALE GENOMIC DNA]</scope>
    <source>
        <strain evidence="2 3">PC14</strain>
    </source>
</reference>
<keyword evidence="3" id="KW-1185">Reference proteome</keyword>
<dbReference type="EMBL" id="JAPDNS010000001">
    <property type="protein sequence ID" value="MCW3484477.1"/>
    <property type="molecule type" value="Genomic_DNA"/>
</dbReference>
<dbReference type="CDD" id="cd00038">
    <property type="entry name" value="CAP_ED"/>
    <property type="match status" value="1"/>
</dbReference>
<comment type="caution">
    <text evidence="2">The sequence shown here is derived from an EMBL/GenBank/DDBJ whole genome shotgun (WGS) entry which is preliminary data.</text>
</comment>
<dbReference type="RefSeq" id="WP_264730126.1">
    <property type="nucleotide sequence ID" value="NZ_JAPDNR010000001.1"/>
</dbReference>
<evidence type="ECO:0000313" key="3">
    <source>
        <dbReference type="Proteomes" id="UP001207742"/>
    </source>
</evidence>
<dbReference type="InterPro" id="IPR014710">
    <property type="entry name" value="RmlC-like_jellyroll"/>
</dbReference>
<protein>
    <submittedName>
        <fullName evidence="2">Crp/Fnr family transcriptional regulator</fullName>
    </submittedName>
</protein>
<dbReference type="Gene3D" id="2.60.120.10">
    <property type="entry name" value="Jelly Rolls"/>
    <property type="match status" value="1"/>
</dbReference>